<reference evidence="1" key="1">
    <citation type="journal article" date="2020" name="Stud. Mycol.">
        <title>101 Dothideomycetes genomes: a test case for predicting lifestyles and emergence of pathogens.</title>
        <authorList>
            <person name="Haridas S."/>
            <person name="Albert R."/>
            <person name="Binder M."/>
            <person name="Bloem J."/>
            <person name="Labutti K."/>
            <person name="Salamov A."/>
            <person name="Andreopoulos B."/>
            <person name="Baker S."/>
            <person name="Barry K."/>
            <person name="Bills G."/>
            <person name="Bluhm B."/>
            <person name="Cannon C."/>
            <person name="Castanera R."/>
            <person name="Culley D."/>
            <person name="Daum C."/>
            <person name="Ezra D."/>
            <person name="Gonzalez J."/>
            <person name="Henrissat B."/>
            <person name="Kuo A."/>
            <person name="Liang C."/>
            <person name="Lipzen A."/>
            <person name="Lutzoni F."/>
            <person name="Magnuson J."/>
            <person name="Mondo S."/>
            <person name="Nolan M."/>
            <person name="Ohm R."/>
            <person name="Pangilinan J."/>
            <person name="Park H.-J."/>
            <person name="Ramirez L."/>
            <person name="Alfaro M."/>
            <person name="Sun H."/>
            <person name="Tritt A."/>
            <person name="Yoshinaga Y."/>
            <person name="Zwiers L.-H."/>
            <person name="Turgeon B."/>
            <person name="Goodwin S."/>
            <person name="Spatafora J."/>
            <person name="Crous P."/>
            <person name="Grigoriev I."/>
        </authorList>
    </citation>
    <scope>NUCLEOTIDE SEQUENCE</scope>
    <source>
        <strain evidence="1">ATCC 200398</strain>
    </source>
</reference>
<organism evidence="1 2">
    <name type="scientific">Lindgomyces ingoldianus</name>
    <dbReference type="NCBI Taxonomy" id="673940"/>
    <lineage>
        <taxon>Eukaryota</taxon>
        <taxon>Fungi</taxon>
        <taxon>Dikarya</taxon>
        <taxon>Ascomycota</taxon>
        <taxon>Pezizomycotina</taxon>
        <taxon>Dothideomycetes</taxon>
        <taxon>Pleosporomycetidae</taxon>
        <taxon>Pleosporales</taxon>
        <taxon>Lindgomycetaceae</taxon>
        <taxon>Lindgomyces</taxon>
    </lineage>
</organism>
<evidence type="ECO:0000313" key="1">
    <source>
        <dbReference type="EMBL" id="KAF2467876.1"/>
    </source>
</evidence>
<dbReference type="EMBL" id="MU003518">
    <property type="protein sequence ID" value="KAF2467876.1"/>
    <property type="molecule type" value="Genomic_DNA"/>
</dbReference>
<protein>
    <submittedName>
        <fullName evidence="1">Uncharacterized protein</fullName>
    </submittedName>
</protein>
<keyword evidence="2" id="KW-1185">Reference proteome</keyword>
<comment type="caution">
    <text evidence="1">The sequence shown here is derived from an EMBL/GenBank/DDBJ whole genome shotgun (WGS) entry which is preliminary data.</text>
</comment>
<sequence>MYLQSKKLQLLIWRVVTYYVRLGTLSLYTKSAPWLLCFTRYLSLSSLSFLLPSQTLHVQLGSILLGNIDFLRRTTVRRGRDVSLTFTYYGYVLRTVGSAAVSNSSGALSSGRGLGEPKFYVNETRFNGDWGRPQRDGPALRATALITEAKERVWPVAQNDLNYVARYWNDTGCDLWEEIRGSSFFTTAVQHRALVEGSALAQELDLPTASYNSQASNILCFLQTFWNGRYAIANINTAIQRTGIDANTVLTFIATFDPEAKCDNTLFQPCSSRALESLYVYFGGNPWYLTTLAVAEQPYDAIQQWRTLNTLTIADTDLSFWQMVYPSAETGTYEIGDPEFNTLLNAVLSFVDKEVEIVHKYLPSSGALAEQYSRENGTAFSARDLTWSYASYVTMRGARLAATSNYAQASSAPGTYTPAVAAGAPPGAGGCTIIVTFNVNATTFYGEKIYLTGNTADLGNWSASDALSGSAVGYTDQRPLWSFELELPGNSSIDYKYLRKEPSRTNILETTNRTYSIPVCANQAGGSAMVEDAWVDLTRTPSRRLTQSLPNVQLVGLTKTPLFLPTLTISFLILSYSLS</sequence>
<accession>A0ACB6QLW1</accession>
<gene>
    <name evidence="1" type="ORF">BDR25DRAFT_358143</name>
</gene>
<dbReference type="Proteomes" id="UP000799755">
    <property type="component" value="Unassembled WGS sequence"/>
</dbReference>
<proteinExistence type="predicted"/>
<evidence type="ECO:0000313" key="2">
    <source>
        <dbReference type="Proteomes" id="UP000799755"/>
    </source>
</evidence>
<name>A0ACB6QLW1_9PLEO</name>